<dbReference type="AlphaFoldDB" id="A0A6A4RU15"/>
<organism evidence="1 2">
    <name type="scientific">Scophthalmus maximus</name>
    <name type="common">Turbot</name>
    <name type="synonym">Psetta maxima</name>
    <dbReference type="NCBI Taxonomy" id="52904"/>
    <lineage>
        <taxon>Eukaryota</taxon>
        <taxon>Metazoa</taxon>
        <taxon>Chordata</taxon>
        <taxon>Craniata</taxon>
        <taxon>Vertebrata</taxon>
        <taxon>Euteleostomi</taxon>
        <taxon>Actinopterygii</taxon>
        <taxon>Neopterygii</taxon>
        <taxon>Teleostei</taxon>
        <taxon>Neoteleostei</taxon>
        <taxon>Acanthomorphata</taxon>
        <taxon>Carangaria</taxon>
        <taxon>Pleuronectiformes</taxon>
        <taxon>Pleuronectoidei</taxon>
        <taxon>Scophthalmidae</taxon>
        <taxon>Scophthalmus</taxon>
    </lineage>
</organism>
<reference evidence="1 2" key="1">
    <citation type="submission" date="2019-06" db="EMBL/GenBank/DDBJ databases">
        <title>Draft genomes of female and male turbot (Scophthalmus maximus).</title>
        <authorList>
            <person name="Xu H."/>
            <person name="Xu X.-W."/>
            <person name="Shao C."/>
            <person name="Chen S."/>
        </authorList>
    </citation>
    <scope>NUCLEOTIDE SEQUENCE [LARGE SCALE GENOMIC DNA]</scope>
    <source>
        <strain evidence="1">Ysfricsl-2016a</strain>
        <tissue evidence="1">Blood</tissue>
    </source>
</reference>
<dbReference type="EMBL" id="VEVO01000023">
    <property type="protein sequence ID" value="KAF0022870.1"/>
    <property type="molecule type" value="Genomic_DNA"/>
</dbReference>
<comment type="caution">
    <text evidence="1">The sequence shown here is derived from an EMBL/GenBank/DDBJ whole genome shotgun (WGS) entry which is preliminary data.</text>
</comment>
<dbReference type="Proteomes" id="UP000438429">
    <property type="component" value="Unassembled WGS sequence"/>
</dbReference>
<evidence type="ECO:0000313" key="1">
    <source>
        <dbReference type="EMBL" id="KAF0022870.1"/>
    </source>
</evidence>
<name>A0A6A4RU15_SCOMX</name>
<sequence length="116" mass="13112">MIYPHESPPPTFQQITLFVFHVHDDVSVSIRDRFGSGQFPLMHSTRRVGTCTGLFSNCRKPVDAGEISQRVTTETFCLDSSASDDVPQTPHKKMNSLNSLRLDLWFLLSVWGNVVM</sequence>
<proteinExistence type="predicted"/>
<accession>A0A6A4RU15</accession>
<gene>
    <name evidence="1" type="ORF">F2P81_024851</name>
</gene>
<protein>
    <submittedName>
        <fullName evidence="1">Uncharacterized protein</fullName>
    </submittedName>
</protein>
<evidence type="ECO:0000313" key="2">
    <source>
        <dbReference type="Proteomes" id="UP000438429"/>
    </source>
</evidence>